<accession>A0ABM6JT52</accession>
<dbReference type="EMBL" id="CP015108">
    <property type="protein sequence ID" value="ARF13333.1"/>
    <property type="molecule type" value="Genomic_DNA"/>
</dbReference>
<organism evidence="1 2">
    <name type="scientific">Sporosarcina ureae</name>
    <dbReference type="NCBI Taxonomy" id="1571"/>
    <lineage>
        <taxon>Bacteria</taxon>
        <taxon>Bacillati</taxon>
        <taxon>Bacillota</taxon>
        <taxon>Bacilli</taxon>
        <taxon>Bacillales</taxon>
        <taxon>Caryophanaceae</taxon>
        <taxon>Sporosarcina</taxon>
    </lineage>
</organism>
<dbReference type="RefSeq" id="WP_029052806.1">
    <property type="nucleotide sequence ID" value="NZ_CP015108.1"/>
</dbReference>
<sequence length="150" mass="17462">MKIRGVILALLVAGGFYVMIQTIDEAASHPFERLQEQQLNGLSPYSFITIRQPGLHEQQAVTWRVDQVEEVDRLLQFLQAYDYERVDPDTLQLFDDQPLFTIDLHDETGNRMTILIEEGVLIHNDRLYYEVVNGPLQVDWLMEFILSNKP</sequence>
<evidence type="ECO:0000313" key="1">
    <source>
        <dbReference type="EMBL" id="ARF13333.1"/>
    </source>
</evidence>
<reference evidence="1 2" key="1">
    <citation type="submission" date="2016-04" db="EMBL/GenBank/DDBJ databases">
        <title>Comparative Genomics and Epigenetics of Sporosarcina ureae.</title>
        <authorList>
            <person name="Oliver A.S."/>
            <person name="Cooper K.K."/>
        </authorList>
    </citation>
    <scope>NUCLEOTIDE SEQUENCE [LARGE SCALE GENOMIC DNA]</scope>
    <source>
        <strain evidence="1 2">S204</strain>
    </source>
</reference>
<keyword evidence="2" id="KW-1185">Reference proteome</keyword>
<name>A0ABM6JT52_SPOUR</name>
<dbReference type="Proteomes" id="UP000192486">
    <property type="component" value="Chromosome"/>
</dbReference>
<evidence type="ECO:0000313" key="2">
    <source>
        <dbReference type="Proteomes" id="UP000192486"/>
    </source>
</evidence>
<protein>
    <submittedName>
        <fullName evidence="1">Uncharacterized protein</fullName>
    </submittedName>
</protein>
<gene>
    <name evidence="1" type="ORF">SporoS204_03530</name>
</gene>
<proteinExistence type="predicted"/>